<keyword evidence="2" id="KW-1185">Reference proteome</keyword>
<protein>
    <submittedName>
        <fullName evidence="1">Uncharacterized protein</fullName>
    </submittedName>
</protein>
<organism evidence="1 2">
    <name type="scientific">Spirodela intermedia</name>
    <name type="common">Intermediate duckweed</name>
    <dbReference type="NCBI Taxonomy" id="51605"/>
    <lineage>
        <taxon>Eukaryota</taxon>
        <taxon>Viridiplantae</taxon>
        <taxon>Streptophyta</taxon>
        <taxon>Embryophyta</taxon>
        <taxon>Tracheophyta</taxon>
        <taxon>Spermatophyta</taxon>
        <taxon>Magnoliopsida</taxon>
        <taxon>Liliopsida</taxon>
        <taxon>Araceae</taxon>
        <taxon>Lemnoideae</taxon>
        <taxon>Spirodela</taxon>
    </lineage>
</organism>
<evidence type="ECO:0000313" key="2">
    <source>
        <dbReference type="Proteomes" id="UP000663760"/>
    </source>
</evidence>
<accession>A0A7I8L496</accession>
<dbReference type="Proteomes" id="UP000663760">
    <property type="component" value="Chromosome 10"/>
</dbReference>
<gene>
    <name evidence="1" type="ORF">SI8410_10014783</name>
</gene>
<name>A0A7I8L496_SPIIN</name>
<evidence type="ECO:0000313" key="1">
    <source>
        <dbReference type="EMBL" id="CAA7404105.1"/>
    </source>
</evidence>
<proteinExistence type="predicted"/>
<reference evidence="1" key="1">
    <citation type="submission" date="2020-02" db="EMBL/GenBank/DDBJ databases">
        <authorList>
            <person name="Scholz U."/>
            <person name="Mascher M."/>
            <person name="Fiebig A."/>
        </authorList>
    </citation>
    <scope>NUCLEOTIDE SEQUENCE</scope>
</reference>
<dbReference type="EMBL" id="LR746273">
    <property type="protein sequence ID" value="CAA7404105.1"/>
    <property type="molecule type" value="Genomic_DNA"/>
</dbReference>
<dbReference type="AlphaFoldDB" id="A0A7I8L496"/>
<sequence>MTIKMESFQAHGAQQRLGQACFFFLGRLFRRGLWASELELRLLLWSARALEEAPFFDGPLQLCDVLLDVDGFAFPEEGRPLDEPDGLDCL</sequence>